<dbReference type="EMBL" id="KM236240">
    <property type="protein sequence ID" value="AIX12238.1"/>
    <property type="molecule type" value="Genomic_DNA"/>
</dbReference>
<dbReference type="InterPro" id="IPR020313">
    <property type="entry name" value="Double-stranded_DNA-bd"/>
</dbReference>
<evidence type="ECO:0000313" key="2">
    <source>
        <dbReference type="Proteomes" id="UP000030323"/>
    </source>
</evidence>
<organism evidence="1 2">
    <name type="scientific">Citrobacter phage Moon</name>
    <dbReference type="NCBI Taxonomy" id="1540095"/>
    <lineage>
        <taxon>Viruses</taxon>
        <taxon>Duplodnaviria</taxon>
        <taxon>Heunggongvirae</taxon>
        <taxon>Uroviricota</taxon>
        <taxon>Caudoviricetes</taxon>
        <taxon>Pantevenvirales</taxon>
        <taxon>Straboviridae</taxon>
        <taxon>Tevenvirinae</taxon>
        <taxon>Moonvirus</taxon>
        <taxon>Moonvirus moon</taxon>
    </lineage>
</organism>
<keyword evidence="2" id="KW-1185">Reference proteome</keyword>
<sequence length="91" mass="10509">MAKEKKVAVEFDEAIHGEELRKKIKDASDNMLKISAYKVLIADLRNSAKDDLGVEGKVFNQLLAMYHKDTRDQFEEEKDKVVELYDSVFTK</sequence>
<dbReference type="Pfam" id="PF11126">
    <property type="entry name" value="Phage_DsbA"/>
    <property type="match status" value="1"/>
</dbReference>
<keyword evidence="1" id="KW-0238">DNA-binding</keyword>
<dbReference type="Proteomes" id="UP000030323">
    <property type="component" value="Segment"/>
</dbReference>
<protein>
    <submittedName>
        <fullName evidence="1">DsDNA-binding protein</fullName>
    </submittedName>
</protein>
<dbReference type="GeneID" id="24721866"/>
<dbReference type="RefSeq" id="YP_009146700.1">
    <property type="nucleotide sequence ID" value="NC_027331.1"/>
</dbReference>
<gene>
    <name evidence="1" type="ORF">CPT_Moon267</name>
</gene>
<reference evidence="1 2" key="1">
    <citation type="journal article" date="2015" name="Genome Announc.">
        <title>Complete Genome Sequence of Citrobacter freundii Myophage Moon.</title>
        <authorList>
            <person name="Edwards G.B."/>
            <person name="Luna A.J."/>
            <person name="Hernandez A.C."/>
            <person name="Kuty Everett G.F."/>
        </authorList>
    </citation>
    <scope>NUCLEOTIDE SEQUENCE [LARGE SCALE GENOMIC DNA]</scope>
</reference>
<accession>A0A0A0YTT5</accession>
<name>A0A0A0YTT5_9CAUD</name>
<evidence type="ECO:0000313" key="1">
    <source>
        <dbReference type="EMBL" id="AIX12238.1"/>
    </source>
</evidence>
<dbReference type="KEGG" id="vg:24721866"/>
<proteinExistence type="predicted"/>
<dbReference type="GO" id="GO:0003677">
    <property type="term" value="F:DNA binding"/>
    <property type="evidence" value="ECO:0007669"/>
    <property type="project" value="UniProtKB-KW"/>
</dbReference>